<dbReference type="GO" id="GO:0008757">
    <property type="term" value="F:S-adenosylmethionine-dependent methyltransferase activity"/>
    <property type="evidence" value="ECO:0007669"/>
    <property type="project" value="InterPro"/>
</dbReference>
<dbReference type="EMBL" id="BMNK01000013">
    <property type="protein sequence ID" value="GGP12927.1"/>
    <property type="molecule type" value="Genomic_DNA"/>
</dbReference>
<feature type="domain" description="Methyltransferase type 11" evidence="1">
    <location>
        <begin position="2"/>
        <end position="78"/>
    </location>
</feature>
<keyword evidence="3" id="KW-1185">Reference proteome</keyword>
<dbReference type="SUPFAM" id="SSF53335">
    <property type="entry name" value="S-adenosyl-L-methionine-dependent methyltransferases"/>
    <property type="match status" value="1"/>
</dbReference>
<evidence type="ECO:0000313" key="3">
    <source>
        <dbReference type="Proteomes" id="UP000660745"/>
    </source>
</evidence>
<protein>
    <recommendedName>
        <fullName evidence="1">Methyltransferase type 11 domain-containing protein</fullName>
    </recommendedName>
</protein>
<accession>A0A918A9W6</accession>
<evidence type="ECO:0000313" key="2">
    <source>
        <dbReference type="EMBL" id="GGP12927.1"/>
    </source>
</evidence>
<dbReference type="AlphaFoldDB" id="A0A918A9W6"/>
<reference evidence="2" key="2">
    <citation type="submission" date="2020-09" db="EMBL/GenBank/DDBJ databases">
        <authorList>
            <person name="Sun Q."/>
            <person name="Zhou Y."/>
        </authorList>
    </citation>
    <scope>NUCLEOTIDE SEQUENCE</scope>
    <source>
        <strain evidence="2">CGMCC 4.7430</strain>
    </source>
</reference>
<dbReference type="Proteomes" id="UP000660745">
    <property type="component" value="Unassembled WGS sequence"/>
</dbReference>
<gene>
    <name evidence="2" type="ORF">GCM10012278_62660</name>
</gene>
<name>A0A918A9W6_9ACTN</name>
<proteinExistence type="predicted"/>
<organism evidence="2 3">
    <name type="scientific">Nonomuraea glycinis</name>
    <dbReference type="NCBI Taxonomy" id="2047744"/>
    <lineage>
        <taxon>Bacteria</taxon>
        <taxon>Bacillati</taxon>
        <taxon>Actinomycetota</taxon>
        <taxon>Actinomycetes</taxon>
        <taxon>Streptosporangiales</taxon>
        <taxon>Streptosporangiaceae</taxon>
        <taxon>Nonomuraea</taxon>
    </lineage>
</organism>
<dbReference type="CDD" id="cd02440">
    <property type="entry name" value="AdoMet_MTases"/>
    <property type="match status" value="1"/>
</dbReference>
<dbReference type="InterPro" id="IPR013216">
    <property type="entry name" value="Methyltransf_11"/>
</dbReference>
<dbReference type="Gene3D" id="3.40.50.150">
    <property type="entry name" value="Vaccinia Virus protein VP39"/>
    <property type="match status" value="1"/>
</dbReference>
<reference evidence="2" key="1">
    <citation type="journal article" date="2014" name="Int. J. Syst. Evol. Microbiol.">
        <title>Complete genome sequence of Corynebacterium casei LMG S-19264T (=DSM 44701T), isolated from a smear-ripened cheese.</title>
        <authorList>
            <consortium name="US DOE Joint Genome Institute (JGI-PGF)"/>
            <person name="Walter F."/>
            <person name="Albersmeier A."/>
            <person name="Kalinowski J."/>
            <person name="Ruckert C."/>
        </authorList>
    </citation>
    <scope>NUCLEOTIDE SEQUENCE</scope>
    <source>
        <strain evidence="2">CGMCC 4.7430</strain>
    </source>
</reference>
<dbReference type="InterPro" id="IPR029063">
    <property type="entry name" value="SAM-dependent_MTases_sf"/>
</dbReference>
<evidence type="ECO:0000259" key="1">
    <source>
        <dbReference type="Pfam" id="PF08241"/>
    </source>
</evidence>
<comment type="caution">
    <text evidence="2">The sequence shown here is derived from an EMBL/GenBank/DDBJ whole genome shotgun (WGS) entry which is preliminary data.</text>
</comment>
<dbReference type="Pfam" id="PF08241">
    <property type="entry name" value="Methyltransf_11"/>
    <property type="match status" value="1"/>
</dbReference>
<sequence>MVTATDFSEFAIEANLHSPEASGVDFSLHDLRTPLKFSAASFDVVYARLSLHYFPDSITRDVFWEIHRVLRPAGKVFFVCRSTDDVLFGQGEEIGPDLFRSDGQIRHFFSQEYTKDVLSAEGLFAVDSLVLRDELVYGSHASVVQCLAERSRD</sequence>